<protein>
    <submittedName>
        <fullName evidence="3">Uncharacterized protein</fullName>
    </submittedName>
</protein>
<dbReference type="EMBL" id="BSUN01000003">
    <property type="protein sequence ID" value="GMA37896.1"/>
    <property type="molecule type" value="Genomic_DNA"/>
</dbReference>
<evidence type="ECO:0000313" key="2">
    <source>
        <dbReference type="EMBL" id="GMA37844.1"/>
    </source>
</evidence>
<organism evidence="3 4">
    <name type="scientific">Demequina litorisediminis</name>
    <dbReference type="NCBI Taxonomy" id="1849022"/>
    <lineage>
        <taxon>Bacteria</taxon>
        <taxon>Bacillati</taxon>
        <taxon>Actinomycetota</taxon>
        <taxon>Actinomycetes</taxon>
        <taxon>Micrococcales</taxon>
        <taxon>Demequinaceae</taxon>
        <taxon>Demequina</taxon>
    </lineage>
</organism>
<dbReference type="RefSeq" id="WP_284329503.1">
    <property type="nucleotide sequence ID" value="NZ_BSUN01000002.1"/>
</dbReference>
<accession>A0ABQ6IKD3</accession>
<evidence type="ECO:0000313" key="1">
    <source>
        <dbReference type="EMBL" id="GMA37784.1"/>
    </source>
</evidence>
<gene>
    <name evidence="1" type="ORF">GCM10025876_39880</name>
    <name evidence="2" type="ORF">GCM10025876_40480</name>
    <name evidence="3" type="ORF">GCM10025876_41000</name>
</gene>
<dbReference type="Proteomes" id="UP001157125">
    <property type="component" value="Unassembled WGS sequence"/>
</dbReference>
<evidence type="ECO:0000313" key="4">
    <source>
        <dbReference type="Proteomes" id="UP001157125"/>
    </source>
</evidence>
<comment type="caution">
    <text evidence="3">The sequence shown here is derived from an EMBL/GenBank/DDBJ whole genome shotgun (WGS) entry which is preliminary data.</text>
</comment>
<reference evidence="3" key="1">
    <citation type="journal article" date="2014" name="Int. J. Syst. Evol. Microbiol.">
        <title>Complete genome of a new Firmicutes species belonging to the dominant human colonic microbiota ('Ruminococcus bicirculans') reveals two chromosomes and a selective capacity to utilize plant glucans.</title>
        <authorList>
            <consortium name="NISC Comparative Sequencing Program"/>
            <person name="Wegmann U."/>
            <person name="Louis P."/>
            <person name="Goesmann A."/>
            <person name="Henrissat B."/>
            <person name="Duncan S.H."/>
            <person name="Flint H.J."/>
        </authorList>
    </citation>
    <scope>NUCLEOTIDE SEQUENCE</scope>
    <source>
        <strain evidence="3">NBRC 112299</strain>
    </source>
</reference>
<proteinExistence type="predicted"/>
<dbReference type="EMBL" id="BSUN01000002">
    <property type="protein sequence ID" value="GMA37844.1"/>
    <property type="molecule type" value="Genomic_DNA"/>
</dbReference>
<name>A0ABQ6IKD3_9MICO</name>
<reference evidence="3" key="3">
    <citation type="submission" date="2023-02" db="EMBL/GenBank/DDBJ databases">
        <authorList>
            <person name="Sun Q."/>
            <person name="Mori K."/>
        </authorList>
    </citation>
    <scope>NUCLEOTIDE SEQUENCE</scope>
    <source>
        <strain evidence="3">NBRC 112299</strain>
    </source>
</reference>
<sequence length="115" mass="13107">MPNHTFAAASPVNLYDENNECRHCGEHVADPHQPECVAGLGLTTTSETPLFWCEHSGRIVCFEHLGHYGRTAVKHDPRANEWPTPLNHWRPVLTVDRRDWHEEIGAPMKCESCPR</sequence>
<dbReference type="EMBL" id="BSUN01000002">
    <property type="protein sequence ID" value="GMA37784.1"/>
    <property type="molecule type" value="Genomic_DNA"/>
</dbReference>
<keyword evidence="4" id="KW-1185">Reference proteome</keyword>
<evidence type="ECO:0000313" key="3">
    <source>
        <dbReference type="EMBL" id="GMA37896.1"/>
    </source>
</evidence>
<reference evidence="4" key="2">
    <citation type="journal article" date="2019" name="Int. J. Syst. Evol. Microbiol.">
        <title>The Global Catalogue of Microorganisms (GCM) 10K type strain sequencing project: providing services to taxonomists for standard genome sequencing and annotation.</title>
        <authorList>
            <consortium name="The Broad Institute Genomics Platform"/>
            <consortium name="The Broad Institute Genome Sequencing Center for Infectious Disease"/>
            <person name="Wu L."/>
            <person name="Ma J."/>
        </authorList>
    </citation>
    <scope>NUCLEOTIDE SEQUENCE [LARGE SCALE GENOMIC DNA]</scope>
    <source>
        <strain evidence="4">NBRC 112299</strain>
    </source>
</reference>